<dbReference type="AlphaFoldDB" id="A0A841RDN0"/>
<dbReference type="Gene3D" id="1.20.120.450">
    <property type="entry name" value="dinb family like domain"/>
    <property type="match status" value="1"/>
</dbReference>
<feature type="domain" description="DinB-like" evidence="1">
    <location>
        <begin position="25"/>
        <end position="148"/>
    </location>
</feature>
<dbReference type="RefSeq" id="WP_184746741.1">
    <property type="nucleotide sequence ID" value="NZ_JACHGJ010000003.1"/>
</dbReference>
<proteinExistence type="predicted"/>
<dbReference type="InterPro" id="IPR034660">
    <property type="entry name" value="DinB/YfiT-like"/>
</dbReference>
<evidence type="ECO:0000259" key="1">
    <source>
        <dbReference type="Pfam" id="PF12867"/>
    </source>
</evidence>
<reference evidence="2 3" key="1">
    <citation type="submission" date="2020-08" db="EMBL/GenBank/DDBJ databases">
        <title>Genomic Encyclopedia of Type Strains, Phase IV (KMG-IV): sequencing the most valuable type-strain genomes for metagenomic binning, comparative biology and taxonomic classification.</title>
        <authorList>
            <person name="Goeker M."/>
        </authorList>
    </citation>
    <scope>NUCLEOTIDE SEQUENCE [LARGE SCALE GENOMIC DNA]</scope>
    <source>
        <strain evidence="2 3">DSM 2461</strain>
    </source>
</reference>
<protein>
    <recommendedName>
        <fullName evidence="1">DinB-like domain-containing protein</fullName>
    </recommendedName>
</protein>
<dbReference type="InterPro" id="IPR024775">
    <property type="entry name" value="DinB-like"/>
</dbReference>
<comment type="caution">
    <text evidence="2">The sequence shown here is derived from an EMBL/GenBank/DDBJ whole genome shotgun (WGS) entry which is preliminary data.</text>
</comment>
<name>A0A841RDN0_9SPIO</name>
<evidence type="ECO:0000313" key="2">
    <source>
        <dbReference type="EMBL" id="MBB6480482.1"/>
    </source>
</evidence>
<dbReference type="Pfam" id="PF12867">
    <property type="entry name" value="DinB_2"/>
    <property type="match status" value="1"/>
</dbReference>
<dbReference type="SUPFAM" id="SSF109854">
    <property type="entry name" value="DinB/YfiT-like putative metalloenzymes"/>
    <property type="match status" value="1"/>
</dbReference>
<gene>
    <name evidence="2" type="ORF">HNR50_002145</name>
</gene>
<dbReference type="EMBL" id="JACHGJ010000003">
    <property type="protein sequence ID" value="MBB6480482.1"/>
    <property type="molecule type" value="Genomic_DNA"/>
</dbReference>
<evidence type="ECO:0000313" key="3">
    <source>
        <dbReference type="Proteomes" id="UP000587760"/>
    </source>
</evidence>
<accession>A0A841RDN0</accession>
<dbReference type="Proteomes" id="UP000587760">
    <property type="component" value="Unassembled WGS sequence"/>
</dbReference>
<organism evidence="2 3">
    <name type="scientific">Spirochaeta isovalerica</name>
    <dbReference type="NCBI Taxonomy" id="150"/>
    <lineage>
        <taxon>Bacteria</taxon>
        <taxon>Pseudomonadati</taxon>
        <taxon>Spirochaetota</taxon>
        <taxon>Spirochaetia</taxon>
        <taxon>Spirochaetales</taxon>
        <taxon>Spirochaetaceae</taxon>
        <taxon>Spirochaeta</taxon>
    </lineage>
</organism>
<keyword evidence="3" id="KW-1185">Reference proteome</keyword>
<sequence>MTVEEKRIHVDNILEDLHLFDDLIGLPRDVLDFRPSPDRWTIHEHLIHCLDVDVANFTRYRVGIVHPGSDIIGMDDEWTSGLLYETISPEEAIETIKLIRKMTHRHLSAIVEEDWTQYSILYKKYGILNFETFIPVMHKHPKAHREFIDKLLEEFNSAA</sequence>